<dbReference type="Gene3D" id="3.40.50.1820">
    <property type="entry name" value="alpha/beta hydrolase"/>
    <property type="match status" value="1"/>
</dbReference>
<dbReference type="AlphaFoldDB" id="A0A1H9N6C5"/>
<proteinExistence type="predicted"/>
<dbReference type="PANTHER" id="PTHR11614">
    <property type="entry name" value="PHOSPHOLIPASE-RELATED"/>
    <property type="match status" value="1"/>
</dbReference>
<gene>
    <name evidence="3" type="ORF">SAMN05216446_0197</name>
    <name evidence="2" type="ORF">SAMN05216447_101190</name>
</gene>
<dbReference type="EMBL" id="FOGP01000001">
    <property type="protein sequence ID" value="SER30973.1"/>
    <property type="molecule type" value="Genomic_DNA"/>
</dbReference>
<dbReference type="RefSeq" id="WP_078686421.1">
    <property type="nucleotide sequence ID" value="NZ_FNWT01000001.1"/>
</dbReference>
<dbReference type="EMBL" id="FNWT01000001">
    <property type="protein sequence ID" value="SEH37775.1"/>
    <property type="molecule type" value="Genomic_DNA"/>
</dbReference>
<dbReference type="InterPro" id="IPR051044">
    <property type="entry name" value="MAG_DAG_Lipase"/>
</dbReference>
<reference evidence="3" key="1">
    <citation type="submission" date="2016-10" db="EMBL/GenBank/DDBJ databases">
        <authorList>
            <person name="de Groot N.N."/>
        </authorList>
    </citation>
    <scope>NUCLEOTIDE SEQUENCE [LARGE SCALE GENOMIC DNA]</scope>
    <source>
        <strain evidence="3">KHGC19</strain>
    </source>
</reference>
<evidence type="ECO:0000313" key="4">
    <source>
        <dbReference type="Proteomes" id="UP000199128"/>
    </source>
</evidence>
<evidence type="ECO:0000313" key="2">
    <source>
        <dbReference type="EMBL" id="SEH37775.1"/>
    </source>
</evidence>
<protein>
    <submittedName>
        <fullName evidence="3">Lysophospholipase, alpha-beta hydrolase superfamily</fullName>
    </submittedName>
</protein>
<evidence type="ECO:0000259" key="1">
    <source>
        <dbReference type="Pfam" id="PF12146"/>
    </source>
</evidence>
<name>A0A1H9N6C5_9ACTN</name>
<accession>A0A1H9N6C5</accession>
<dbReference type="Proteomes" id="UP000199128">
    <property type="component" value="Unassembled WGS sequence"/>
</dbReference>
<dbReference type="InterPro" id="IPR022742">
    <property type="entry name" value="Hydrolase_4"/>
</dbReference>
<evidence type="ECO:0000313" key="5">
    <source>
        <dbReference type="Proteomes" id="UP000199135"/>
    </source>
</evidence>
<dbReference type="Proteomes" id="UP000199135">
    <property type="component" value="Unassembled WGS sequence"/>
</dbReference>
<dbReference type="SUPFAM" id="SSF53474">
    <property type="entry name" value="alpha/beta-Hydrolases"/>
    <property type="match status" value="1"/>
</dbReference>
<keyword evidence="3" id="KW-0378">Hydrolase</keyword>
<feature type="domain" description="Serine aminopeptidase S33" evidence="1">
    <location>
        <begin position="41"/>
        <end position="304"/>
    </location>
</feature>
<sequence length="324" mass="35413">MPQDNYGEPQRFGLKYDSADGSSTIRGSIWWTEDPLKTTVAPRAVVQLVHGMCEHIERYDDFARFLVGRGFLVCGHNHIGHGSSVARERRGCIPPYGRQAIVEDVERLRRLVTPHVQNGTPYFVFGHSMGSYVVRNYIADYGRGLAGAILCGTGFVPVATSAAGRTLARAICRTRGADHKSALLHGLVDGAFSKAVKDAKTPYDWISYNRENIERYLADEDCGFMFSAGGYAMMLDLTATTCSPACAQRVPHELPLLFVSGAEDPVGDNGDGVTAAADLAKSAGSTDVSCKLYPGMRHEILNEKSNDVVYEDILEWVESRIGKD</sequence>
<organism evidence="3 4">
    <name type="scientific">Parafannyhessea umbonata</name>
    <dbReference type="NCBI Taxonomy" id="604330"/>
    <lineage>
        <taxon>Bacteria</taxon>
        <taxon>Bacillati</taxon>
        <taxon>Actinomycetota</taxon>
        <taxon>Coriobacteriia</taxon>
        <taxon>Coriobacteriales</taxon>
        <taxon>Atopobiaceae</taxon>
        <taxon>Parafannyhessea</taxon>
    </lineage>
</organism>
<reference evidence="4 5" key="2">
    <citation type="submission" date="2016-10" db="EMBL/GenBank/DDBJ databases">
        <authorList>
            <person name="Varghese N."/>
            <person name="Submissions S."/>
        </authorList>
    </citation>
    <scope>NUCLEOTIDE SEQUENCE [LARGE SCALE GENOMIC DNA]</scope>
    <source>
        <strain evidence="4">KHGC19</strain>
        <strain evidence="2 5">WCP15</strain>
    </source>
</reference>
<keyword evidence="5" id="KW-1185">Reference proteome</keyword>
<dbReference type="Pfam" id="PF12146">
    <property type="entry name" value="Hydrolase_4"/>
    <property type="match status" value="1"/>
</dbReference>
<dbReference type="InterPro" id="IPR029058">
    <property type="entry name" value="AB_hydrolase_fold"/>
</dbReference>
<evidence type="ECO:0000313" key="3">
    <source>
        <dbReference type="EMBL" id="SER30973.1"/>
    </source>
</evidence>
<dbReference type="GO" id="GO:0016787">
    <property type="term" value="F:hydrolase activity"/>
    <property type="evidence" value="ECO:0007669"/>
    <property type="project" value="UniProtKB-KW"/>
</dbReference>